<gene>
    <name evidence="9" type="ORF">DAPPUDRAFT_104074</name>
</gene>
<dbReference type="GO" id="GO:0003725">
    <property type="term" value="F:double-stranded RNA binding"/>
    <property type="evidence" value="ECO:0000318"/>
    <property type="project" value="GO_Central"/>
</dbReference>
<evidence type="ECO:0000256" key="1">
    <source>
        <dbReference type="ARBA" id="ARBA00004141"/>
    </source>
</evidence>
<dbReference type="InParanoid" id="E9GL72"/>
<feature type="transmembrane region" description="Helical" evidence="8">
    <location>
        <begin position="172"/>
        <end position="192"/>
    </location>
</feature>
<evidence type="ECO:0000256" key="3">
    <source>
        <dbReference type="ARBA" id="ARBA00022692"/>
    </source>
</evidence>
<feature type="transmembrane region" description="Helical" evidence="8">
    <location>
        <begin position="204"/>
        <end position="221"/>
    </location>
</feature>
<dbReference type="eggNOG" id="ENOG502QUXZ">
    <property type="taxonomic scope" value="Eukaryota"/>
</dbReference>
<dbReference type="Proteomes" id="UP000000305">
    <property type="component" value="Unassembled WGS sequence"/>
</dbReference>
<proteinExistence type="inferred from homology"/>
<sequence length="430" mass="50103">MSDASSDLNVIRTKKFLVVADLSHKGSGSHVKNSWLYKRHLWIASFLIIIVSLFYALPVIQLVTIYQNMMNDTGDQDLCYFNFLCAHPRWNFTDFNHIYSNLGYILLGILFYVSTSHRKFLRRKLSKENRNRLEENYGIPQHYGLFYAMGTALVVEGILSACYHICPTRANFQFDTTFMYVICILCTLKIYQSRHPDINAEAQEAFKVLAAVAVICVFSLFIEDMLVFQICVFFIHLLACLAISARVYYMGTWKMNFGVFKRIYCVLRNDFKAGLSNWCRPMYVDRMTLLVIGMLTNMCWAIYGLVYRPPDFASYMLGILVTNLFLYFTFYIFMKVWHGEKILCHAIFHMVCAFIIGIPAMYFFINNAATWSKTAAESRVFNRECQVLSFYDNHDIWHFLSAGSLFFFFMTLLTLDDDLAYTPRDKIAVF</sequence>
<dbReference type="AlphaFoldDB" id="E9GL72"/>
<evidence type="ECO:0000256" key="7">
    <source>
        <dbReference type="ARBA" id="ARBA00023180"/>
    </source>
</evidence>
<comment type="subcellular location">
    <subcellularLocation>
        <location evidence="1">Membrane</location>
        <topology evidence="1">Multi-pass membrane protein</topology>
    </subcellularLocation>
</comment>
<organism evidence="9 10">
    <name type="scientific">Daphnia pulex</name>
    <name type="common">Water flea</name>
    <dbReference type="NCBI Taxonomy" id="6669"/>
    <lineage>
        <taxon>Eukaryota</taxon>
        <taxon>Metazoa</taxon>
        <taxon>Ecdysozoa</taxon>
        <taxon>Arthropoda</taxon>
        <taxon>Crustacea</taxon>
        <taxon>Branchiopoda</taxon>
        <taxon>Diplostraca</taxon>
        <taxon>Cladocera</taxon>
        <taxon>Anomopoda</taxon>
        <taxon>Daphniidae</taxon>
        <taxon>Daphnia</taxon>
    </lineage>
</organism>
<feature type="transmembrane region" description="Helical" evidence="8">
    <location>
        <begin position="41"/>
        <end position="66"/>
    </location>
</feature>
<keyword evidence="7" id="KW-0325">Glycoprotein</keyword>
<evidence type="ECO:0000313" key="9">
    <source>
        <dbReference type="EMBL" id="EFX79805.1"/>
    </source>
</evidence>
<keyword evidence="3 8" id="KW-0812">Transmembrane</keyword>
<dbReference type="Pfam" id="PF13965">
    <property type="entry name" value="SID-1_RNA_chan"/>
    <property type="match status" value="1"/>
</dbReference>
<feature type="transmembrane region" description="Helical" evidence="8">
    <location>
        <begin position="98"/>
        <end position="115"/>
    </location>
</feature>
<dbReference type="EMBL" id="GL732550">
    <property type="protein sequence ID" value="EFX79805.1"/>
    <property type="molecule type" value="Genomic_DNA"/>
</dbReference>
<dbReference type="InterPro" id="IPR025958">
    <property type="entry name" value="SID1_TM_fam"/>
</dbReference>
<dbReference type="GO" id="GO:0005886">
    <property type="term" value="C:plasma membrane"/>
    <property type="evidence" value="ECO:0000318"/>
    <property type="project" value="GO_Central"/>
</dbReference>
<feature type="transmembrane region" description="Helical" evidence="8">
    <location>
        <begin position="346"/>
        <end position="365"/>
    </location>
</feature>
<dbReference type="OrthoDB" id="416618at2759"/>
<dbReference type="PhylomeDB" id="E9GL72"/>
<dbReference type="GO" id="GO:0051033">
    <property type="term" value="F:RNA transmembrane transporter activity"/>
    <property type="evidence" value="ECO:0000318"/>
    <property type="project" value="GO_Central"/>
</dbReference>
<evidence type="ECO:0000256" key="8">
    <source>
        <dbReference type="SAM" id="Phobius"/>
    </source>
</evidence>
<evidence type="ECO:0000256" key="4">
    <source>
        <dbReference type="ARBA" id="ARBA00022729"/>
    </source>
</evidence>
<dbReference type="STRING" id="6669.E9GL72"/>
<keyword evidence="4" id="KW-0732">Signal</keyword>
<feature type="transmembrane region" description="Helical" evidence="8">
    <location>
        <begin position="145"/>
        <end position="166"/>
    </location>
</feature>
<dbReference type="GO" id="GO:0050658">
    <property type="term" value="P:RNA transport"/>
    <property type="evidence" value="ECO:0000318"/>
    <property type="project" value="GO_Central"/>
</dbReference>
<keyword evidence="10" id="KW-1185">Reference proteome</keyword>
<dbReference type="PANTHER" id="PTHR12185:SF14">
    <property type="entry name" value="CHOLESTEROL UPTAKE PROTEIN 1"/>
    <property type="match status" value="1"/>
</dbReference>
<dbReference type="GO" id="GO:0005764">
    <property type="term" value="C:lysosome"/>
    <property type="evidence" value="ECO:0000318"/>
    <property type="project" value="GO_Central"/>
</dbReference>
<evidence type="ECO:0000256" key="2">
    <source>
        <dbReference type="ARBA" id="ARBA00006618"/>
    </source>
</evidence>
<dbReference type="HOGENOM" id="CLU_059625_0_0_1"/>
<dbReference type="KEGG" id="dpx:DAPPUDRAFT_104074"/>
<reference evidence="9 10" key="1">
    <citation type="journal article" date="2011" name="Science">
        <title>The ecoresponsive genome of Daphnia pulex.</title>
        <authorList>
            <person name="Colbourne J.K."/>
            <person name="Pfrender M.E."/>
            <person name="Gilbert D."/>
            <person name="Thomas W.K."/>
            <person name="Tucker A."/>
            <person name="Oakley T.H."/>
            <person name="Tokishita S."/>
            <person name="Aerts A."/>
            <person name="Arnold G.J."/>
            <person name="Basu M.K."/>
            <person name="Bauer D.J."/>
            <person name="Caceres C.E."/>
            <person name="Carmel L."/>
            <person name="Casola C."/>
            <person name="Choi J.H."/>
            <person name="Detter J.C."/>
            <person name="Dong Q."/>
            <person name="Dusheyko S."/>
            <person name="Eads B.D."/>
            <person name="Frohlich T."/>
            <person name="Geiler-Samerotte K.A."/>
            <person name="Gerlach D."/>
            <person name="Hatcher P."/>
            <person name="Jogdeo S."/>
            <person name="Krijgsveld J."/>
            <person name="Kriventseva E.V."/>
            <person name="Kultz D."/>
            <person name="Laforsch C."/>
            <person name="Lindquist E."/>
            <person name="Lopez J."/>
            <person name="Manak J.R."/>
            <person name="Muller J."/>
            <person name="Pangilinan J."/>
            <person name="Patwardhan R.P."/>
            <person name="Pitluck S."/>
            <person name="Pritham E.J."/>
            <person name="Rechtsteiner A."/>
            <person name="Rho M."/>
            <person name="Rogozin I.B."/>
            <person name="Sakarya O."/>
            <person name="Salamov A."/>
            <person name="Schaack S."/>
            <person name="Shapiro H."/>
            <person name="Shiga Y."/>
            <person name="Skalitzky C."/>
            <person name="Smith Z."/>
            <person name="Souvorov A."/>
            <person name="Sung W."/>
            <person name="Tang Z."/>
            <person name="Tsuchiya D."/>
            <person name="Tu H."/>
            <person name="Vos H."/>
            <person name="Wang M."/>
            <person name="Wolf Y.I."/>
            <person name="Yamagata H."/>
            <person name="Yamada T."/>
            <person name="Ye Y."/>
            <person name="Shaw J.R."/>
            <person name="Andrews J."/>
            <person name="Crease T.J."/>
            <person name="Tang H."/>
            <person name="Lucas S.M."/>
            <person name="Robertson H.M."/>
            <person name="Bork P."/>
            <person name="Koonin E.V."/>
            <person name="Zdobnov E.M."/>
            <person name="Grigoriev I.V."/>
            <person name="Lynch M."/>
            <person name="Boore J.L."/>
        </authorList>
    </citation>
    <scope>NUCLEOTIDE SEQUENCE [LARGE SCALE GENOMIC DNA]</scope>
</reference>
<protein>
    <submittedName>
        <fullName evidence="9">Uncharacterized protein</fullName>
    </submittedName>
</protein>
<accession>E9GL72</accession>
<keyword evidence="6 8" id="KW-0472">Membrane</keyword>
<feature type="transmembrane region" description="Helical" evidence="8">
    <location>
        <begin position="396"/>
        <end position="415"/>
    </location>
</feature>
<evidence type="ECO:0000256" key="5">
    <source>
        <dbReference type="ARBA" id="ARBA00022989"/>
    </source>
</evidence>
<feature type="transmembrane region" description="Helical" evidence="8">
    <location>
        <begin position="227"/>
        <end position="249"/>
    </location>
</feature>
<keyword evidence="5 8" id="KW-1133">Transmembrane helix</keyword>
<evidence type="ECO:0000313" key="10">
    <source>
        <dbReference type="Proteomes" id="UP000000305"/>
    </source>
</evidence>
<feature type="transmembrane region" description="Helical" evidence="8">
    <location>
        <begin position="312"/>
        <end position="334"/>
    </location>
</feature>
<dbReference type="PANTHER" id="PTHR12185">
    <property type="entry name" value="SID1 TRANSMEMBRANE FAMILY MEMEBER"/>
    <property type="match status" value="1"/>
</dbReference>
<dbReference type="OMA" id="GLHQTMT"/>
<name>E9GL72_DAPPU</name>
<feature type="transmembrane region" description="Helical" evidence="8">
    <location>
        <begin position="287"/>
        <end position="306"/>
    </location>
</feature>
<evidence type="ECO:0000256" key="6">
    <source>
        <dbReference type="ARBA" id="ARBA00023136"/>
    </source>
</evidence>
<comment type="similarity">
    <text evidence="2">Belongs to the SID1 family.</text>
</comment>